<dbReference type="Pfam" id="PF00578">
    <property type="entry name" value="AhpC-TSA"/>
    <property type="match status" value="1"/>
</dbReference>
<dbReference type="EMBL" id="LR134377">
    <property type="protein sequence ID" value="VEH05249.1"/>
    <property type="molecule type" value="Genomic_DNA"/>
</dbReference>
<sequence>MRKTLLFSTLGFLVILAIFAALLLPTKATDETVAQPTEIADRPDCPGETLAAVALDCLGGKKVASGKKYSVVTLWAWWCQPCRAELPLFDELAQHHPELNVVGVHADPSASQAAALLTDLGLHLPSYQDNDNSFAGMLGLPAVVPITIIVDPEGKVVTFIPRVFDTYDQLETTVLEAIV</sequence>
<dbReference type="SUPFAM" id="SSF52833">
    <property type="entry name" value="Thioredoxin-like"/>
    <property type="match status" value="1"/>
</dbReference>
<evidence type="ECO:0000259" key="6">
    <source>
        <dbReference type="PROSITE" id="PS51352"/>
    </source>
</evidence>
<keyword evidence="2" id="KW-0201">Cytochrome c-type biogenesis</keyword>
<dbReference type="Proteomes" id="UP000033457">
    <property type="component" value="Chromosome"/>
</dbReference>
<dbReference type="GO" id="GO:0017004">
    <property type="term" value="P:cytochrome complex assembly"/>
    <property type="evidence" value="ECO:0007669"/>
    <property type="project" value="UniProtKB-KW"/>
</dbReference>
<dbReference type="Gene3D" id="3.40.30.10">
    <property type="entry name" value="Glutaredoxin"/>
    <property type="match status" value="1"/>
</dbReference>
<dbReference type="GO" id="GO:0016209">
    <property type="term" value="F:antioxidant activity"/>
    <property type="evidence" value="ECO:0007669"/>
    <property type="project" value="InterPro"/>
</dbReference>
<dbReference type="HOGENOM" id="CLU_042529_6_1_11"/>
<dbReference type="InterPro" id="IPR000866">
    <property type="entry name" value="AhpC/TSA"/>
</dbReference>
<dbReference type="STRING" id="35755.UL82_00910"/>
<dbReference type="InterPro" id="IPR013766">
    <property type="entry name" value="Thioredoxin_domain"/>
</dbReference>
<evidence type="ECO:0000256" key="3">
    <source>
        <dbReference type="ARBA" id="ARBA00022968"/>
    </source>
</evidence>
<reference evidence="7 9" key="1">
    <citation type="journal article" date="2015" name="Genome Announc.">
        <title>Complete Genome Sequence of Corynebacterium kutscheri DSM 20755, a Corynebacterial Type Strain with Remarkably Low G+C Content of Chromosomal DNA.</title>
        <authorList>
            <person name="Ruckert C."/>
            <person name="Albersmeier A."/>
            <person name="Winkler A."/>
            <person name="Tauch A."/>
        </authorList>
    </citation>
    <scope>NUCLEOTIDE SEQUENCE [LARGE SCALE GENOMIC DNA]</scope>
    <source>
        <strain evidence="7 9">DSM 20755</strain>
    </source>
</reference>
<keyword evidence="3" id="KW-0812">Transmembrane</keyword>
<comment type="subcellular location">
    <subcellularLocation>
        <location evidence="1">Cell envelope</location>
    </subcellularLocation>
</comment>
<dbReference type="GO" id="GO:0016853">
    <property type="term" value="F:isomerase activity"/>
    <property type="evidence" value="ECO:0007669"/>
    <property type="project" value="UniProtKB-KW"/>
</dbReference>
<organism evidence="7 9">
    <name type="scientific">Corynebacterium kutscheri</name>
    <dbReference type="NCBI Taxonomy" id="35755"/>
    <lineage>
        <taxon>Bacteria</taxon>
        <taxon>Bacillati</taxon>
        <taxon>Actinomycetota</taxon>
        <taxon>Actinomycetes</taxon>
        <taxon>Mycobacteriales</taxon>
        <taxon>Corynebacteriaceae</taxon>
        <taxon>Corynebacterium</taxon>
    </lineage>
</organism>
<dbReference type="RefSeq" id="WP_046438470.1">
    <property type="nucleotide sequence ID" value="NZ_CP011312.1"/>
</dbReference>
<proteinExistence type="predicted"/>
<keyword evidence="4" id="KW-1015">Disulfide bond</keyword>
<dbReference type="InterPro" id="IPR050553">
    <property type="entry name" value="Thioredoxin_ResA/DsbE_sf"/>
</dbReference>
<dbReference type="EMBL" id="CP011312">
    <property type="protein sequence ID" value="AKE40415.1"/>
    <property type="molecule type" value="Genomic_DNA"/>
</dbReference>
<evidence type="ECO:0000313" key="7">
    <source>
        <dbReference type="EMBL" id="AKE40415.1"/>
    </source>
</evidence>
<feature type="domain" description="Thioredoxin" evidence="6">
    <location>
        <begin position="22"/>
        <end position="179"/>
    </location>
</feature>
<evidence type="ECO:0000256" key="5">
    <source>
        <dbReference type="ARBA" id="ARBA00023284"/>
    </source>
</evidence>
<evidence type="ECO:0000256" key="2">
    <source>
        <dbReference type="ARBA" id="ARBA00022748"/>
    </source>
</evidence>
<evidence type="ECO:0000313" key="9">
    <source>
        <dbReference type="Proteomes" id="UP000033457"/>
    </source>
</evidence>
<keyword evidence="9" id="KW-1185">Reference proteome</keyword>
<dbReference type="InterPro" id="IPR036249">
    <property type="entry name" value="Thioredoxin-like_sf"/>
</dbReference>
<keyword evidence="5" id="KW-0676">Redox-active center</keyword>
<dbReference type="PANTHER" id="PTHR42852:SF6">
    <property type="entry name" value="THIOL:DISULFIDE INTERCHANGE PROTEIN DSBE"/>
    <property type="match status" value="1"/>
</dbReference>
<keyword evidence="3" id="KW-0735">Signal-anchor</keyword>
<dbReference type="PANTHER" id="PTHR42852">
    <property type="entry name" value="THIOL:DISULFIDE INTERCHANGE PROTEIN DSBE"/>
    <property type="match status" value="1"/>
</dbReference>
<dbReference type="Proteomes" id="UP000271380">
    <property type="component" value="Chromosome"/>
</dbReference>
<evidence type="ECO:0000256" key="1">
    <source>
        <dbReference type="ARBA" id="ARBA00004196"/>
    </source>
</evidence>
<evidence type="ECO:0000256" key="4">
    <source>
        <dbReference type="ARBA" id="ARBA00023157"/>
    </source>
</evidence>
<dbReference type="OrthoDB" id="9796554at2"/>
<protein>
    <submittedName>
        <fullName evidence="8">Secreted protein</fullName>
    </submittedName>
    <submittedName>
        <fullName evidence="7">Thiol-disulfide isomerase-like thioredoxin</fullName>
    </submittedName>
</protein>
<dbReference type="PROSITE" id="PS51352">
    <property type="entry name" value="THIOREDOXIN_2"/>
    <property type="match status" value="1"/>
</dbReference>
<accession>A0A0F6QYZ0</accession>
<dbReference type="GO" id="GO:0030313">
    <property type="term" value="C:cell envelope"/>
    <property type="evidence" value="ECO:0007669"/>
    <property type="project" value="UniProtKB-SubCell"/>
</dbReference>
<keyword evidence="7" id="KW-0413">Isomerase</keyword>
<reference evidence="8 10" key="2">
    <citation type="submission" date="2018-12" db="EMBL/GenBank/DDBJ databases">
        <authorList>
            <consortium name="Pathogen Informatics"/>
        </authorList>
    </citation>
    <scope>NUCLEOTIDE SEQUENCE [LARGE SCALE GENOMIC DNA]</scope>
    <source>
        <strain evidence="8 10">NCTC949</strain>
    </source>
</reference>
<evidence type="ECO:0000313" key="10">
    <source>
        <dbReference type="Proteomes" id="UP000271380"/>
    </source>
</evidence>
<dbReference type="AlphaFoldDB" id="A0A0F6QYZ0"/>
<dbReference type="GO" id="GO:0016491">
    <property type="term" value="F:oxidoreductase activity"/>
    <property type="evidence" value="ECO:0007669"/>
    <property type="project" value="InterPro"/>
</dbReference>
<name>A0A0F6QYZ0_9CORY</name>
<dbReference type="KEGG" id="cku:UL82_00910"/>
<dbReference type="CDD" id="cd02966">
    <property type="entry name" value="TlpA_like_family"/>
    <property type="match status" value="1"/>
</dbReference>
<evidence type="ECO:0000313" key="8">
    <source>
        <dbReference type="EMBL" id="VEH05249.1"/>
    </source>
</evidence>
<gene>
    <name evidence="8" type="primary">resA</name>
    <name evidence="8" type="ORF">NCTC949_00508</name>
    <name evidence="7" type="ORF">UL82_00910</name>
</gene>